<dbReference type="GO" id="GO:0016740">
    <property type="term" value="F:transferase activity"/>
    <property type="evidence" value="ECO:0007669"/>
    <property type="project" value="UniProtKB-KW"/>
</dbReference>
<organism evidence="6 7">
    <name type="scientific">Nematostella vectensis</name>
    <name type="common">Starlet sea anemone</name>
    <dbReference type="NCBI Taxonomy" id="45351"/>
    <lineage>
        <taxon>Eukaryota</taxon>
        <taxon>Metazoa</taxon>
        <taxon>Cnidaria</taxon>
        <taxon>Anthozoa</taxon>
        <taxon>Hexacorallia</taxon>
        <taxon>Actiniaria</taxon>
        <taxon>Edwardsiidae</taxon>
        <taxon>Nematostella</taxon>
    </lineage>
</organism>
<dbReference type="eggNOG" id="ENOG502S1HV">
    <property type="taxonomic scope" value="Eukaryota"/>
</dbReference>
<keyword evidence="5" id="KW-1015">Disulfide bond</keyword>
<gene>
    <name evidence="6" type="ORF">NEMVEDRAFT_v1g215950</name>
</gene>
<reference evidence="6 7" key="1">
    <citation type="journal article" date="2007" name="Science">
        <title>Sea anemone genome reveals ancestral eumetazoan gene repertoire and genomic organization.</title>
        <authorList>
            <person name="Putnam N.H."/>
            <person name="Srivastava M."/>
            <person name="Hellsten U."/>
            <person name="Dirks B."/>
            <person name="Chapman J."/>
            <person name="Salamov A."/>
            <person name="Terry A."/>
            <person name="Shapiro H."/>
            <person name="Lindquist E."/>
            <person name="Kapitonov V.V."/>
            <person name="Jurka J."/>
            <person name="Genikhovich G."/>
            <person name="Grigoriev I.V."/>
            <person name="Lucas S.M."/>
            <person name="Steele R.E."/>
            <person name="Finnerty J.R."/>
            <person name="Technau U."/>
            <person name="Martindale M.Q."/>
            <person name="Rokhsar D.S."/>
        </authorList>
    </citation>
    <scope>NUCLEOTIDE SEQUENCE [LARGE SCALE GENOMIC DNA]</scope>
    <source>
        <strain evidence="7">CH2 X CH6</strain>
    </source>
</reference>
<evidence type="ECO:0000256" key="2">
    <source>
        <dbReference type="ARBA" id="ARBA00022679"/>
    </source>
</evidence>
<dbReference type="GO" id="GO:0005886">
    <property type="term" value="C:plasma membrane"/>
    <property type="evidence" value="ECO:0000318"/>
    <property type="project" value="GO_Central"/>
</dbReference>
<dbReference type="GO" id="GO:0016849">
    <property type="term" value="F:phosphorus-oxygen lyase activity"/>
    <property type="evidence" value="ECO:0000318"/>
    <property type="project" value="GO_Central"/>
</dbReference>
<dbReference type="GO" id="GO:0061809">
    <property type="term" value="F:NAD+ nucleosidase activity, cyclic ADP-ribose generating"/>
    <property type="evidence" value="ECO:0007669"/>
    <property type="project" value="InterPro"/>
</dbReference>
<evidence type="ECO:0000256" key="3">
    <source>
        <dbReference type="ARBA" id="ARBA00022801"/>
    </source>
</evidence>
<accession>A7SQS4</accession>
<name>A7SQS4_NEMVE</name>
<dbReference type="InParanoid" id="A7SQS4"/>
<evidence type="ECO:0000256" key="1">
    <source>
        <dbReference type="ARBA" id="ARBA00005406"/>
    </source>
</evidence>
<dbReference type="InterPro" id="IPR003193">
    <property type="entry name" value="ADP-ribosyl_cyclase"/>
</dbReference>
<dbReference type="STRING" id="45351.A7SQS4"/>
<evidence type="ECO:0000313" key="7">
    <source>
        <dbReference type="Proteomes" id="UP000001593"/>
    </source>
</evidence>
<evidence type="ECO:0000256" key="5">
    <source>
        <dbReference type="ARBA" id="ARBA00023157"/>
    </source>
</evidence>
<protein>
    <submittedName>
        <fullName evidence="6">Uncharacterized protein</fullName>
    </submittedName>
</protein>
<keyword evidence="7" id="KW-1185">Reference proteome</keyword>
<dbReference type="AlphaFoldDB" id="A7SQS4"/>
<dbReference type="PANTHER" id="PTHR10912">
    <property type="entry name" value="ADP-RIBOSYL CYCLASE"/>
    <property type="match status" value="1"/>
</dbReference>
<keyword evidence="3" id="KW-0378">Hydrolase</keyword>
<dbReference type="Gene3D" id="1.20.82.10">
    <property type="entry name" value="ADP Ribosyl Cyclase, Chain A, domain 1"/>
    <property type="match status" value="1"/>
</dbReference>
<evidence type="ECO:0000256" key="4">
    <source>
        <dbReference type="ARBA" id="ARBA00023027"/>
    </source>
</evidence>
<dbReference type="SUPFAM" id="SSF52309">
    <property type="entry name" value="N-(deoxy)ribosyltransferase-like"/>
    <property type="match status" value="1"/>
</dbReference>
<evidence type="ECO:0000313" key="6">
    <source>
        <dbReference type="EMBL" id="EDO33931.1"/>
    </source>
</evidence>
<comment type="similarity">
    <text evidence="1">Belongs to the ADP-ribosyl cyclase family.</text>
</comment>
<dbReference type="Pfam" id="PF02267">
    <property type="entry name" value="Rib_hydrolayse"/>
    <property type="match status" value="1"/>
</dbReference>
<keyword evidence="2" id="KW-0808">Transferase</keyword>
<dbReference type="Proteomes" id="UP000001593">
    <property type="component" value="Unassembled WGS sequence"/>
</dbReference>
<dbReference type="EMBL" id="DS469750">
    <property type="protein sequence ID" value="EDO33931.1"/>
    <property type="molecule type" value="Genomic_DNA"/>
</dbReference>
<dbReference type="HOGENOM" id="CLU_840207_0_0_1"/>
<dbReference type="PANTHER" id="PTHR10912:SF7">
    <property type="entry name" value="ADP-RIBOSYL CYCLASE_CYCLIC ADP-RIBOSE HYDROLASE"/>
    <property type="match status" value="1"/>
</dbReference>
<dbReference type="GO" id="GO:0030890">
    <property type="term" value="P:positive regulation of B cell proliferation"/>
    <property type="evidence" value="ECO:0000318"/>
    <property type="project" value="GO_Central"/>
</dbReference>
<proteinExistence type="inferred from homology"/>
<sequence length="331" mass="38625">MQNASIRRRFLTITGDGGLENGGFPHHHDSKQRIASRVFLLLRGILSLSNPQSRKQLYPDERRRIHKRQVQSVYSGSTAFRPGFRMQFLQNNNLSPGFSNYIGLQPSVEKAQEEAQTEDFMREKIREYYALRTGEAKKRWMYKPSKGTSKHIREIFLGRCWYFVQQKDSGLVNPESVNCNELWEAFSKAFAYKKPCNVTEEDYRPFFELYKEAPIYNKVMLWSGTKDWAHAYTHLFKRYVTLDDTLAGYTLNHVNWCGSEEWPGIDFKSCPYECSKQMAFWGNAAKNVSTQQVFCHSIISVKFMDTIVIYCSSHNNEKSTIKFIVIKISFL</sequence>
<keyword evidence="4" id="KW-0520">NAD</keyword>